<dbReference type="InterPro" id="IPR002401">
    <property type="entry name" value="Cyt_P450_E_grp-I"/>
</dbReference>
<feature type="transmembrane region" description="Helical" evidence="7">
    <location>
        <begin position="13"/>
        <end position="29"/>
    </location>
</feature>
<comment type="similarity">
    <text evidence="1 6">Belongs to the cytochrome P450 family.</text>
</comment>
<sequence length="540" mass="62075">MIDSHEFSQNSRVVFWAVALTVFFFIIWLRRDRRLDKMPGPGGFRLSLPAKVHIDFRDWASRYGEVFKLRVGVYNWVVINSPQAMHEILNKQSMKTSSKMPAPMGHDVVAGGMRMFTLEYGTKWRTYRTITHQLLSATMISTFLPSQEFETKQLLFDLATKNTDQLEFNMHIRRFAFSIVMTSTYGLRVTDWDNEDVHHALESARILGKITRAGGFVVDELPILARLPTWMQPGRRQAENYAKPLLHAKMQLWRRLEKQVAAGTAPICYARELMENSDSWRKQGLTDEDAAWIAGGNVEAGSTTTSVTLLSLLLHLIARPHVQKAAHDEVMRVVGPDRTPVYDDIEKMPYIRACTKEVLRMHPTPFWGIKHYADADVVYKDYVIPKGTVLLGNTSFIHYDPERYDEPSDFRPERYLNYPKYSSEYANQSDPYARDHFTFGMGRRICPGARLAENSLNLALANLIWAFELHPPAEAKRVDISDDAWEDTSFRGPKPFAARFVPRANDRLRLIERQWKKAKEEGFVLRGQKVDVNGIVTGRS</sequence>
<dbReference type="GeneID" id="70127720"/>
<reference evidence="8" key="1">
    <citation type="journal article" date="2021" name="Nat. Commun.">
        <title>Genetic determinants of endophytism in the Arabidopsis root mycobiome.</title>
        <authorList>
            <person name="Mesny F."/>
            <person name="Miyauchi S."/>
            <person name="Thiergart T."/>
            <person name="Pickel B."/>
            <person name="Atanasova L."/>
            <person name="Karlsson M."/>
            <person name="Huettel B."/>
            <person name="Barry K.W."/>
            <person name="Haridas S."/>
            <person name="Chen C."/>
            <person name="Bauer D."/>
            <person name="Andreopoulos W."/>
            <person name="Pangilinan J."/>
            <person name="LaButti K."/>
            <person name="Riley R."/>
            <person name="Lipzen A."/>
            <person name="Clum A."/>
            <person name="Drula E."/>
            <person name="Henrissat B."/>
            <person name="Kohler A."/>
            <person name="Grigoriev I.V."/>
            <person name="Martin F.M."/>
            <person name="Hacquard S."/>
        </authorList>
    </citation>
    <scope>NUCLEOTIDE SEQUENCE</scope>
    <source>
        <strain evidence="8">MPI-SDFR-AT-0073</strain>
    </source>
</reference>
<feature type="binding site" description="axial binding residue" evidence="5">
    <location>
        <position position="446"/>
    </location>
    <ligand>
        <name>heme</name>
        <dbReference type="ChEBI" id="CHEBI:30413"/>
    </ligand>
    <ligandPart>
        <name>Fe</name>
        <dbReference type="ChEBI" id="CHEBI:18248"/>
    </ligandPart>
</feature>
<evidence type="ECO:0000256" key="5">
    <source>
        <dbReference type="PIRSR" id="PIRSR602401-1"/>
    </source>
</evidence>
<dbReference type="GO" id="GO:0004497">
    <property type="term" value="F:monooxygenase activity"/>
    <property type="evidence" value="ECO:0007669"/>
    <property type="project" value="UniProtKB-KW"/>
</dbReference>
<dbReference type="PROSITE" id="PS00086">
    <property type="entry name" value="CYTOCHROME_P450"/>
    <property type="match status" value="1"/>
</dbReference>
<dbReference type="InterPro" id="IPR001128">
    <property type="entry name" value="Cyt_P450"/>
</dbReference>
<evidence type="ECO:0000256" key="3">
    <source>
        <dbReference type="ARBA" id="ARBA00023002"/>
    </source>
</evidence>
<dbReference type="PRINTS" id="PR00385">
    <property type="entry name" value="P450"/>
</dbReference>
<proteinExistence type="inferred from homology"/>
<dbReference type="GO" id="GO:0016705">
    <property type="term" value="F:oxidoreductase activity, acting on paired donors, with incorporation or reduction of molecular oxygen"/>
    <property type="evidence" value="ECO:0007669"/>
    <property type="project" value="InterPro"/>
</dbReference>
<keyword evidence="3 6" id="KW-0560">Oxidoreductase</keyword>
<comment type="cofactor">
    <cofactor evidence="5">
        <name>heme</name>
        <dbReference type="ChEBI" id="CHEBI:30413"/>
    </cofactor>
</comment>
<keyword evidence="7" id="KW-1133">Transmembrane helix</keyword>
<evidence type="ECO:0000256" key="4">
    <source>
        <dbReference type="ARBA" id="ARBA00023004"/>
    </source>
</evidence>
<dbReference type="SUPFAM" id="SSF48264">
    <property type="entry name" value="Cytochrome P450"/>
    <property type="match status" value="1"/>
</dbReference>
<dbReference type="Proteomes" id="UP000758603">
    <property type="component" value="Unassembled WGS sequence"/>
</dbReference>
<keyword evidence="9" id="KW-1185">Reference proteome</keyword>
<dbReference type="PANTHER" id="PTHR46300">
    <property type="entry name" value="P450, PUTATIVE (EUROFUNG)-RELATED-RELATED"/>
    <property type="match status" value="1"/>
</dbReference>
<keyword evidence="5 6" id="KW-0349">Heme</keyword>
<evidence type="ECO:0000313" key="8">
    <source>
        <dbReference type="EMBL" id="KAH6645460.1"/>
    </source>
</evidence>
<dbReference type="GO" id="GO:0020037">
    <property type="term" value="F:heme binding"/>
    <property type="evidence" value="ECO:0007669"/>
    <property type="project" value="InterPro"/>
</dbReference>
<name>A0A9P8RLJ3_9PEZI</name>
<dbReference type="Gene3D" id="1.10.630.10">
    <property type="entry name" value="Cytochrome P450"/>
    <property type="match status" value="1"/>
</dbReference>
<dbReference type="AlphaFoldDB" id="A0A9P8RLJ3"/>
<gene>
    <name evidence="8" type="ORF">BKA67DRAFT_527228</name>
</gene>
<dbReference type="InterPro" id="IPR036396">
    <property type="entry name" value="Cyt_P450_sf"/>
</dbReference>
<keyword evidence="2 5" id="KW-0479">Metal-binding</keyword>
<dbReference type="PANTHER" id="PTHR46300:SF11">
    <property type="entry name" value="OXIDOREDUCTASE, PUTATIVE-RELATED"/>
    <property type="match status" value="1"/>
</dbReference>
<dbReference type="EMBL" id="JAGPXC010000011">
    <property type="protein sequence ID" value="KAH6645460.1"/>
    <property type="molecule type" value="Genomic_DNA"/>
</dbReference>
<dbReference type="GO" id="GO:0005506">
    <property type="term" value="F:iron ion binding"/>
    <property type="evidence" value="ECO:0007669"/>
    <property type="project" value="InterPro"/>
</dbReference>
<organism evidence="8 9">
    <name type="scientific">Truncatella angustata</name>
    <dbReference type="NCBI Taxonomy" id="152316"/>
    <lineage>
        <taxon>Eukaryota</taxon>
        <taxon>Fungi</taxon>
        <taxon>Dikarya</taxon>
        <taxon>Ascomycota</taxon>
        <taxon>Pezizomycotina</taxon>
        <taxon>Sordariomycetes</taxon>
        <taxon>Xylariomycetidae</taxon>
        <taxon>Amphisphaeriales</taxon>
        <taxon>Sporocadaceae</taxon>
        <taxon>Truncatella</taxon>
    </lineage>
</organism>
<evidence type="ECO:0000256" key="7">
    <source>
        <dbReference type="SAM" id="Phobius"/>
    </source>
</evidence>
<evidence type="ECO:0000256" key="2">
    <source>
        <dbReference type="ARBA" id="ARBA00022723"/>
    </source>
</evidence>
<evidence type="ECO:0000256" key="6">
    <source>
        <dbReference type="RuleBase" id="RU000461"/>
    </source>
</evidence>
<dbReference type="InterPro" id="IPR017972">
    <property type="entry name" value="Cyt_P450_CS"/>
</dbReference>
<accession>A0A9P8RLJ3</accession>
<dbReference type="RefSeq" id="XP_045951974.1">
    <property type="nucleotide sequence ID" value="XM_046098828.1"/>
</dbReference>
<evidence type="ECO:0000256" key="1">
    <source>
        <dbReference type="ARBA" id="ARBA00010617"/>
    </source>
</evidence>
<dbReference type="OrthoDB" id="1103324at2759"/>
<keyword evidence="7" id="KW-0472">Membrane</keyword>
<dbReference type="Pfam" id="PF00067">
    <property type="entry name" value="p450"/>
    <property type="match status" value="1"/>
</dbReference>
<protein>
    <submittedName>
        <fullName evidence="8">O-methylsterigmatocystin oxidoreductase</fullName>
    </submittedName>
</protein>
<keyword evidence="6" id="KW-0503">Monooxygenase</keyword>
<dbReference type="InterPro" id="IPR050364">
    <property type="entry name" value="Cytochrome_P450_fung"/>
</dbReference>
<keyword evidence="7" id="KW-0812">Transmembrane</keyword>
<comment type="caution">
    <text evidence="8">The sequence shown here is derived from an EMBL/GenBank/DDBJ whole genome shotgun (WGS) entry which is preliminary data.</text>
</comment>
<dbReference type="CDD" id="cd11065">
    <property type="entry name" value="CYP64-like"/>
    <property type="match status" value="1"/>
</dbReference>
<keyword evidence="4 5" id="KW-0408">Iron</keyword>
<evidence type="ECO:0000313" key="9">
    <source>
        <dbReference type="Proteomes" id="UP000758603"/>
    </source>
</evidence>
<dbReference type="PRINTS" id="PR00463">
    <property type="entry name" value="EP450I"/>
</dbReference>